<sequence>MQRRHTGPKLLPNVCSFISPPGIEQLALKQNSRKVVVVTILFQQNPPNLWKAVASLSARIAVLKRSPGCSIEVDGEKYRKEELRLLHAPSHRQFAPDLVSRFYSNGVQSAARI</sequence>
<dbReference type="AlphaFoldDB" id="A0A016VMK1"/>
<dbReference type="Proteomes" id="UP000024635">
    <property type="component" value="Unassembled WGS sequence"/>
</dbReference>
<name>A0A016VMK1_9BILA</name>
<dbReference type="EMBL" id="JARK01001343">
    <property type="protein sequence ID" value="EYC28625.1"/>
    <property type="molecule type" value="Genomic_DNA"/>
</dbReference>
<protein>
    <submittedName>
        <fullName evidence="1">Uncharacterized protein</fullName>
    </submittedName>
</protein>
<reference evidence="2" key="1">
    <citation type="journal article" date="2015" name="Nat. Genet.">
        <title>The genome and transcriptome of the zoonotic hookworm Ancylostoma ceylanicum identify infection-specific gene families.</title>
        <authorList>
            <person name="Schwarz E.M."/>
            <person name="Hu Y."/>
            <person name="Antoshechkin I."/>
            <person name="Miller M.M."/>
            <person name="Sternberg P.W."/>
            <person name="Aroian R.V."/>
        </authorList>
    </citation>
    <scope>NUCLEOTIDE SEQUENCE</scope>
    <source>
        <strain evidence="2">HY135</strain>
    </source>
</reference>
<comment type="caution">
    <text evidence="1">The sequence shown here is derived from an EMBL/GenBank/DDBJ whole genome shotgun (WGS) entry which is preliminary data.</text>
</comment>
<gene>
    <name evidence="1" type="primary">Acey_s0007.g3321</name>
    <name evidence="1" type="ORF">Y032_0007g3321</name>
</gene>
<organism evidence="1 2">
    <name type="scientific">Ancylostoma ceylanicum</name>
    <dbReference type="NCBI Taxonomy" id="53326"/>
    <lineage>
        <taxon>Eukaryota</taxon>
        <taxon>Metazoa</taxon>
        <taxon>Ecdysozoa</taxon>
        <taxon>Nematoda</taxon>
        <taxon>Chromadorea</taxon>
        <taxon>Rhabditida</taxon>
        <taxon>Rhabditina</taxon>
        <taxon>Rhabditomorpha</taxon>
        <taxon>Strongyloidea</taxon>
        <taxon>Ancylostomatidae</taxon>
        <taxon>Ancylostomatinae</taxon>
        <taxon>Ancylostoma</taxon>
    </lineage>
</organism>
<evidence type="ECO:0000313" key="1">
    <source>
        <dbReference type="EMBL" id="EYC28625.1"/>
    </source>
</evidence>
<accession>A0A016VMK1</accession>
<keyword evidence="2" id="KW-1185">Reference proteome</keyword>
<proteinExistence type="predicted"/>
<evidence type="ECO:0000313" key="2">
    <source>
        <dbReference type="Proteomes" id="UP000024635"/>
    </source>
</evidence>